<dbReference type="Proteomes" id="UP001591681">
    <property type="component" value="Unassembled WGS sequence"/>
</dbReference>
<dbReference type="InterPro" id="IPR003599">
    <property type="entry name" value="Ig_sub"/>
</dbReference>
<evidence type="ECO:0000313" key="7">
    <source>
        <dbReference type="EMBL" id="KAL2086247.1"/>
    </source>
</evidence>
<evidence type="ECO:0000256" key="3">
    <source>
        <dbReference type="ARBA" id="ARBA00023136"/>
    </source>
</evidence>
<keyword evidence="2 5" id="KW-0812">Transmembrane</keyword>
<evidence type="ECO:0000256" key="4">
    <source>
        <dbReference type="SAM" id="MobiDB-lite"/>
    </source>
</evidence>
<feature type="domain" description="Immunoglobulin" evidence="6">
    <location>
        <begin position="212"/>
        <end position="314"/>
    </location>
</feature>
<feature type="transmembrane region" description="Helical" evidence="5">
    <location>
        <begin position="315"/>
        <end position="337"/>
    </location>
</feature>
<dbReference type="InterPro" id="IPR013783">
    <property type="entry name" value="Ig-like_fold"/>
</dbReference>
<evidence type="ECO:0000259" key="6">
    <source>
        <dbReference type="SMART" id="SM00409"/>
    </source>
</evidence>
<dbReference type="Gene3D" id="2.60.40.10">
    <property type="entry name" value="Immunoglobulins"/>
    <property type="match status" value="1"/>
</dbReference>
<dbReference type="SUPFAM" id="SSF48726">
    <property type="entry name" value="Immunoglobulin"/>
    <property type="match status" value="1"/>
</dbReference>
<dbReference type="PANTHER" id="PTHR11860:SF118">
    <property type="entry name" value="CMRF35-LIKE MOLECULE 3-RELATED"/>
    <property type="match status" value="1"/>
</dbReference>
<keyword evidence="3 5" id="KW-0472">Membrane</keyword>
<proteinExistence type="predicted"/>
<organism evidence="7 8">
    <name type="scientific">Coilia grayii</name>
    <name type="common">Gray's grenadier anchovy</name>
    <dbReference type="NCBI Taxonomy" id="363190"/>
    <lineage>
        <taxon>Eukaryota</taxon>
        <taxon>Metazoa</taxon>
        <taxon>Chordata</taxon>
        <taxon>Craniata</taxon>
        <taxon>Vertebrata</taxon>
        <taxon>Euteleostomi</taxon>
        <taxon>Actinopterygii</taxon>
        <taxon>Neopterygii</taxon>
        <taxon>Teleostei</taxon>
        <taxon>Clupei</taxon>
        <taxon>Clupeiformes</taxon>
        <taxon>Clupeoidei</taxon>
        <taxon>Engraulidae</taxon>
        <taxon>Coilinae</taxon>
        <taxon>Coilia</taxon>
    </lineage>
</organism>
<sequence>MSSHTGNDAELSPGAVYEEVNESRPCPRLTKANAVYGGDQPGDHTYSTIPLHTPPAGDPSYSTIPLHTPPAGDPSYSTIQLPTILCHDPAYSTVQLPTILCHDSAYSTVQLSTNPLHDPSYSTVQLPTNPLHDPAYSTVQPPKVSCDVPAYCSIQLHATPAGDPSDLGLARKGQLCIVSCDDPSCSNIQEGVAALTNDPSDSEAGWPSVVSSLSVTGVEGNTVRINCFPSMAATDRGKYFCRGPSRYTCRDILRAEGAKVSSFDERFSLTPEPSRHMVVVQITELRRGDSGTYWCGLDPSRRFAEYAEIHLSVGFPLSIIVSVSLVAFVIAVTLLIVCRSSGKHSEVACFSNAPQKTGTIFPVGDYENTAFTGNSVNTQMTSFYQDLNPKTTQPDAVYQSLNPNTTQPDAVYQSLNPNTTQPDAVYQSLNPNTTQLDAVYHSLNPISTHTNSVYVNQ</sequence>
<evidence type="ECO:0000256" key="2">
    <source>
        <dbReference type="ARBA" id="ARBA00022692"/>
    </source>
</evidence>
<dbReference type="AlphaFoldDB" id="A0ABD1JGT1"/>
<reference evidence="7 8" key="1">
    <citation type="submission" date="2024-09" db="EMBL/GenBank/DDBJ databases">
        <title>A chromosome-level genome assembly of Gray's grenadier anchovy, Coilia grayii.</title>
        <authorList>
            <person name="Fu Z."/>
        </authorList>
    </citation>
    <scope>NUCLEOTIDE SEQUENCE [LARGE SCALE GENOMIC DNA]</scope>
    <source>
        <strain evidence="7">G4</strain>
        <tissue evidence="7">Muscle</tissue>
    </source>
</reference>
<evidence type="ECO:0000256" key="1">
    <source>
        <dbReference type="ARBA" id="ARBA00004370"/>
    </source>
</evidence>
<comment type="caution">
    <text evidence="7">The sequence shown here is derived from an EMBL/GenBank/DDBJ whole genome shotgun (WGS) entry which is preliminary data.</text>
</comment>
<protein>
    <recommendedName>
        <fullName evidence="6">Immunoglobulin domain-containing protein</fullName>
    </recommendedName>
</protein>
<accession>A0ABD1JGT1</accession>
<comment type="subcellular location">
    <subcellularLocation>
        <location evidence="1">Membrane</location>
    </subcellularLocation>
</comment>
<evidence type="ECO:0000256" key="5">
    <source>
        <dbReference type="SAM" id="Phobius"/>
    </source>
</evidence>
<dbReference type="SMART" id="SM00409">
    <property type="entry name" value="IG"/>
    <property type="match status" value="1"/>
</dbReference>
<keyword evidence="8" id="KW-1185">Reference proteome</keyword>
<gene>
    <name evidence="7" type="ORF">ACEWY4_017306</name>
</gene>
<keyword evidence="5" id="KW-1133">Transmembrane helix</keyword>
<dbReference type="InterPro" id="IPR036179">
    <property type="entry name" value="Ig-like_dom_sf"/>
</dbReference>
<dbReference type="Pfam" id="PF07686">
    <property type="entry name" value="V-set"/>
    <property type="match status" value="1"/>
</dbReference>
<dbReference type="PANTHER" id="PTHR11860">
    <property type="entry name" value="POLYMERIC-IMMUNOGLOBULIN RECEPTOR"/>
    <property type="match status" value="1"/>
</dbReference>
<name>A0ABD1JGT1_9TELE</name>
<feature type="region of interest" description="Disordered" evidence="4">
    <location>
        <begin position="1"/>
        <end position="24"/>
    </location>
</feature>
<dbReference type="InterPro" id="IPR013106">
    <property type="entry name" value="Ig_V-set"/>
</dbReference>
<dbReference type="GO" id="GO:0016020">
    <property type="term" value="C:membrane"/>
    <property type="evidence" value="ECO:0007669"/>
    <property type="project" value="UniProtKB-SubCell"/>
</dbReference>
<evidence type="ECO:0000313" key="8">
    <source>
        <dbReference type="Proteomes" id="UP001591681"/>
    </source>
</evidence>
<dbReference type="InterPro" id="IPR050671">
    <property type="entry name" value="CD300_family_receptors"/>
</dbReference>
<dbReference type="EMBL" id="JBHFQA010000015">
    <property type="protein sequence ID" value="KAL2086247.1"/>
    <property type="molecule type" value="Genomic_DNA"/>
</dbReference>